<dbReference type="PANTHER" id="PTHR24305:SF187">
    <property type="entry name" value="P450, PUTATIVE (EUROFUNG)-RELATED"/>
    <property type="match status" value="1"/>
</dbReference>
<sequence length="561" mass="63253">MGPDSSVDMAITSWEGRGAAFICGIILHLAVFRRGEWDLQAAKIATSAVLTYAAATALLVLYGFPAADNGVPSLRAASGAAGALFISGLAGLYGSMLVYRAVFHRLRRFPGPFAARLSNFYQASLYWRAYCLHIEVQKLHRIYGDIVRTGPNELSINDPKALYAIHSSSSPCPKGPWYELLHPCRSLNTIRTHEYHAQRRKAWDLAFSSKGLRGYQPHVAYYTDLLLKQIQSRAGQPVNVADWFNFYAFDVMGSLSYSESYGMLQRGEKHPFITTLHSAMKGVGLLSHLVWLFPIMKATPVLNREDKAFWRFVIDQAEKRIKVKPDTPDVFSFLLDDYNAHPNRTPQDKLNLYGDAYLITIAGSDTASGALTFLLFELCTHPDALRELRDEIDSFYRERATLTDYDDLHKLKYLQACINEAMRLHPAVPRGFQRMTPPEGLQAGDYFIPGNAIVQIPTHTMFTDERYFPRPEEFIPERWTTRRDELVRDASVFVPFSMGVFNCVGKQLALMEVRYVTSQIVRRFDFELAAGLQTADAFRAGITEAITFVPAPLEVVFKARG</sequence>
<dbReference type="Proteomes" id="UP000293360">
    <property type="component" value="Unassembled WGS sequence"/>
</dbReference>
<evidence type="ECO:0000313" key="10">
    <source>
        <dbReference type="EMBL" id="RYP10371.1"/>
    </source>
</evidence>
<keyword evidence="6 8" id="KW-0408">Iron</keyword>
<evidence type="ECO:0000256" key="7">
    <source>
        <dbReference type="ARBA" id="ARBA00023033"/>
    </source>
</evidence>
<feature type="transmembrane region" description="Helical" evidence="9">
    <location>
        <begin position="44"/>
        <end position="64"/>
    </location>
</feature>
<evidence type="ECO:0000256" key="5">
    <source>
        <dbReference type="ARBA" id="ARBA00023002"/>
    </source>
</evidence>
<proteinExistence type="inferred from homology"/>
<evidence type="ECO:0000256" key="9">
    <source>
        <dbReference type="SAM" id="Phobius"/>
    </source>
</evidence>
<dbReference type="InterPro" id="IPR002401">
    <property type="entry name" value="Cyt_P450_E_grp-I"/>
</dbReference>
<name>A0A4Q4TSL3_9PEZI</name>
<keyword evidence="3 8" id="KW-0349">Heme</keyword>
<evidence type="ECO:0000256" key="2">
    <source>
        <dbReference type="ARBA" id="ARBA00010617"/>
    </source>
</evidence>
<evidence type="ECO:0000313" key="11">
    <source>
        <dbReference type="Proteomes" id="UP000293360"/>
    </source>
</evidence>
<reference evidence="10 11" key="1">
    <citation type="submission" date="2018-06" db="EMBL/GenBank/DDBJ databases">
        <title>Complete Genomes of Monosporascus.</title>
        <authorList>
            <person name="Robinson A.J."/>
            <person name="Natvig D.O."/>
        </authorList>
    </citation>
    <scope>NUCLEOTIDE SEQUENCE [LARGE SCALE GENOMIC DNA]</scope>
    <source>
        <strain evidence="10 11">CBS 110550</strain>
    </source>
</reference>
<dbReference type="STRING" id="155417.A0A4Q4TSL3"/>
<keyword evidence="9" id="KW-0812">Transmembrane</keyword>
<evidence type="ECO:0000256" key="1">
    <source>
        <dbReference type="ARBA" id="ARBA00001971"/>
    </source>
</evidence>
<dbReference type="InterPro" id="IPR036396">
    <property type="entry name" value="Cyt_P450_sf"/>
</dbReference>
<dbReference type="GO" id="GO:0016705">
    <property type="term" value="F:oxidoreductase activity, acting on paired donors, with incorporation or reduction of molecular oxygen"/>
    <property type="evidence" value="ECO:0007669"/>
    <property type="project" value="InterPro"/>
</dbReference>
<comment type="cofactor">
    <cofactor evidence="1 8">
        <name>heme</name>
        <dbReference type="ChEBI" id="CHEBI:30413"/>
    </cofactor>
</comment>
<evidence type="ECO:0000256" key="8">
    <source>
        <dbReference type="PIRSR" id="PIRSR602401-1"/>
    </source>
</evidence>
<dbReference type="GO" id="GO:0004497">
    <property type="term" value="F:monooxygenase activity"/>
    <property type="evidence" value="ECO:0007669"/>
    <property type="project" value="UniProtKB-KW"/>
</dbReference>
<evidence type="ECO:0008006" key="12">
    <source>
        <dbReference type="Google" id="ProtNLM"/>
    </source>
</evidence>
<evidence type="ECO:0000256" key="3">
    <source>
        <dbReference type="ARBA" id="ARBA00022617"/>
    </source>
</evidence>
<dbReference type="InterPro" id="IPR050121">
    <property type="entry name" value="Cytochrome_P450_monoxygenase"/>
</dbReference>
<feature type="binding site" description="axial binding residue" evidence="8">
    <location>
        <position position="503"/>
    </location>
    <ligand>
        <name>heme</name>
        <dbReference type="ChEBI" id="CHEBI:30413"/>
    </ligand>
    <ligandPart>
        <name>Fe</name>
        <dbReference type="ChEBI" id="CHEBI:18248"/>
    </ligandPart>
</feature>
<dbReference type="InterPro" id="IPR001128">
    <property type="entry name" value="Cyt_P450"/>
</dbReference>
<evidence type="ECO:0000256" key="4">
    <source>
        <dbReference type="ARBA" id="ARBA00022723"/>
    </source>
</evidence>
<dbReference type="PRINTS" id="PR00385">
    <property type="entry name" value="P450"/>
</dbReference>
<dbReference type="GO" id="GO:0020037">
    <property type="term" value="F:heme binding"/>
    <property type="evidence" value="ECO:0007669"/>
    <property type="project" value="InterPro"/>
</dbReference>
<dbReference type="CDD" id="cd11061">
    <property type="entry name" value="CYP67-like"/>
    <property type="match status" value="1"/>
</dbReference>
<keyword evidence="9" id="KW-0472">Membrane</keyword>
<dbReference type="GO" id="GO:0005506">
    <property type="term" value="F:iron ion binding"/>
    <property type="evidence" value="ECO:0007669"/>
    <property type="project" value="InterPro"/>
</dbReference>
<keyword evidence="9" id="KW-1133">Transmembrane helix</keyword>
<keyword evidence="7" id="KW-0503">Monooxygenase</keyword>
<dbReference type="Pfam" id="PF00067">
    <property type="entry name" value="p450"/>
    <property type="match status" value="1"/>
</dbReference>
<evidence type="ECO:0000256" key="6">
    <source>
        <dbReference type="ARBA" id="ARBA00023004"/>
    </source>
</evidence>
<gene>
    <name evidence="10" type="ORF">DL764_000705</name>
</gene>
<comment type="caution">
    <text evidence="10">The sequence shown here is derived from an EMBL/GenBank/DDBJ whole genome shotgun (WGS) entry which is preliminary data.</text>
</comment>
<dbReference type="AlphaFoldDB" id="A0A4Q4TSL3"/>
<dbReference type="OrthoDB" id="6692864at2759"/>
<keyword evidence="5" id="KW-0560">Oxidoreductase</keyword>
<feature type="transmembrane region" description="Helical" evidence="9">
    <location>
        <begin position="14"/>
        <end position="32"/>
    </location>
</feature>
<feature type="transmembrane region" description="Helical" evidence="9">
    <location>
        <begin position="76"/>
        <end position="99"/>
    </location>
</feature>
<keyword evidence="11" id="KW-1185">Reference proteome</keyword>
<dbReference type="Gene3D" id="1.10.630.10">
    <property type="entry name" value="Cytochrome P450"/>
    <property type="match status" value="1"/>
</dbReference>
<protein>
    <recommendedName>
        <fullName evidence="12">Cytochrome P450</fullName>
    </recommendedName>
</protein>
<accession>A0A4Q4TSL3</accession>
<dbReference type="EMBL" id="QJNU01000019">
    <property type="protein sequence ID" value="RYP10371.1"/>
    <property type="molecule type" value="Genomic_DNA"/>
</dbReference>
<comment type="similarity">
    <text evidence="2">Belongs to the cytochrome P450 family.</text>
</comment>
<dbReference type="PANTHER" id="PTHR24305">
    <property type="entry name" value="CYTOCHROME P450"/>
    <property type="match status" value="1"/>
</dbReference>
<keyword evidence="4 8" id="KW-0479">Metal-binding</keyword>
<dbReference type="SUPFAM" id="SSF48264">
    <property type="entry name" value="Cytochrome P450"/>
    <property type="match status" value="1"/>
</dbReference>
<organism evidence="10 11">
    <name type="scientific">Monosporascus ibericus</name>
    <dbReference type="NCBI Taxonomy" id="155417"/>
    <lineage>
        <taxon>Eukaryota</taxon>
        <taxon>Fungi</taxon>
        <taxon>Dikarya</taxon>
        <taxon>Ascomycota</taxon>
        <taxon>Pezizomycotina</taxon>
        <taxon>Sordariomycetes</taxon>
        <taxon>Xylariomycetidae</taxon>
        <taxon>Xylariales</taxon>
        <taxon>Xylariales incertae sedis</taxon>
        <taxon>Monosporascus</taxon>
    </lineage>
</organism>
<dbReference type="PRINTS" id="PR00463">
    <property type="entry name" value="EP450I"/>
</dbReference>